<dbReference type="InterPro" id="IPR011010">
    <property type="entry name" value="DNA_brk_join_enz"/>
</dbReference>
<protein>
    <recommendedName>
        <fullName evidence="2">Tyr recombinase domain-containing protein</fullName>
    </recommendedName>
</protein>
<evidence type="ECO:0000313" key="4">
    <source>
        <dbReference type="Proteomes" id="UP000466578"/>
    </source>
</evidence>
<dbReference type="SUPFAM" id="SSF56349">
    <property type="entry name" value="DNA breaking-rejoining enzymes"/>
    <property type="match status" value="1"/>
</dbReference>
<keyword evidence="1" id="KW-0233">DNA recombination</keyword>
<evidence type="ECO:0000313" key="3">
    <source>
        <dbReference type="EMBL" id="BBY71623.1"/>
    </source>
</evidence>
<proteinExistence type="predicted"/>
<gene>
    <name evidence="3" type="ORF">MPRI_38100</name>
</gene>
<dbReference type="InterPro" id="IPR013762">
    <property type="entry name" value="Integrase-like_cat_sf"/>
</dbReference>
<dbReference type="PROSITE" id="PS51898">
    <property type="entry name" value="TYR_RECOMBINASE"/>
    <property type="match status" value="1"/>
</dbReference>
<evidence type="ECO:0000256" key="1">
    <source>
        <dbReference type="ARBA" id="ARBA00023172"/>
    </source>
</evidence>
<dbReference type="Proteomes" id="UP000466578">
    <property type="component" value="Chromosome"/>
</dbReference>
<accession>A0ABN6ARZ2</accession>
<reference evidence="3 4" key="1">
    <citation type="journal article" date="2019" name="Emerg. Microbes Infect.">
        <title>Comprehensive subspecies identification of 175 nontuberculous mycobacteria species based on 7547 genomic profiles.</title>
        <authorList>
            <person name="Matsumoto Y."/>
            <person name="Kinjo T."/>
            <person name="Motooka D."/>
            <person name="Nabeya D."/>
            <person name="Jung N."/>
            <person name="Uechi K."/>
            <person name="Horii T."/>
            <person name="Iida T."/>
            <person name="Fujita J."/>
            <person name="Nakamura S."/>
        </authorList>
    </citation>
    <scope>NUCLEOTIDE SEQUENCE [LARGE SCALE GENOMIC DNA]</scope>
    <source>
        <strain evidence="3 4">JCM 30622</strain>
    </source>
</reference>
<evidence type="ECO:0000259" key="2">
    <source>
        <dbReference type="PROSITE" id="PS51898"/>
    </source>
</evidence>
<keyword evidence="4" id="KW-1185">Reference proteome</keyword>
<dbReference type="EMBL" id="AP022597">
    <property type="protein sequence ID" value="BBY71623.1"/>
    <property type="molecule type" value="Genomic_DNA"/>
</dbReference>
<organism evidence="3 4">
    <name type="scientific">Mycobacterium paraintracellulare</name>
    <dbReference type="NCBI Taxonomy" id="1138383"/>
    <lineage>
        <taxon>Bacteria</taxon>
        <taxon>Bacillati</taxon>
        <taxon>Actinomycetota</taxon>
        <taxon>Actinomycetes</taxon>
        <taxon>Mycobacteriales</taxon>
        <taxon>Mycobacteriaceae</taxon>
        <taxon>Mycobacterium</taxon>
        <taxon>Mycobacterium avium complex (MAC)</taxon>
    </lineage>
</organism>
<sequence>MVWIEGTPKSDASTDRTIPLAPWLADDMRDYLSRVHPFAGKKRIAHAPLFPGKRTRAGKAAVSVEDFDWAKPIVVDNIYHNYFQPACKALGLGSVRFYDLRHTFATLALSAGEHYMQVSKWLGHSSFVLTLTTYADYIREDDTAAPKFARPVAEVKERHTVVPLNRKTN</sequence>
<dbReference type="Gene3D" id="1.10.443.10">
    <property type="entry name" value="Intergrase catalytic core"/>
    <property type="match status" value="1"/>
</dbReference>
<name>A0ABN6ARZ2_9MYCO</name>
<feature type="domain" description="Tyr recombinase" evidence="2">
    <location>
        <begin position="1"/>
        <end position="147"/>
    </location>
</feature>
<dbReference type="Pfam" id="PF00589">
    <property type="entry name" value="Phage_integrase"/>
    <property type="match status" value="1"/>
</dbReference>
<dbReference type="InterPro" id="IPR002104">
    <property type="entry name" value="Integrase_catalytic"/>
</dbReference>